<feature type="transmembrane region" description="Helical" evidence="1">
    <location>
        <begin position="115"/>
        <end position="137"/>
    </location>
</feature>
<evidence type="ECO:0000313" key="2">
    <source>
        <dbReference type="EMBL" id="MDP4538883.1"/>
    </source>
</evidence>
<name>A0ABT9H6N5_9SPHN</name>
<sequence>MTEAQRSTTNAYWPSVFIGAYGGVILQIIAASWGGPIDLSELWLAPVLVLVYGMLAVPFVAFGLVLFGLTVSAVIHRWAQDWWVGPFAALWGGVAGKLMFYGIDHLMFFGYYDLLQISLSDMGIFYGVPTGIAWWVLRRRELACS</sequence>
<keyword evidence="1" id="KW-0812">Transmembrane</keyword>
<evidence type="ECO:0000256" key="1">
    <source>
        <dbReference type="SAM" id="Phobius"/>
    </source>
</evidence>
<reference evidence="2 3" key="1">
    <citation type="submission" date="2023-08" db="EMBL/GenBank/DDBJ databases">
        <title>genomic of DY56.</title>
        <authorList>
            <person name="Wang Y."/>
        </authorList>
    </citation>
    <scope>NUCLEOTIDE SEQUENCE [LARGE SCALE GENOMIC DNA]</scope>
    <source>
        <strain evidence="2 3">DY56-A-20</strain>
    </source>
</reference>
<dbReference type="RefSeq" id="WP_305928994.1">
    <property type="nucleotide sequence ID" value="NZ_JAVAIL010000001.1"/>
</dbReference>
<proteinExistence type="predicted"/>
<gene>
    <name evidence="2" type="ORF">Q9K01_04500</name>
</gene>
<comment type="caution">
    <text evidence="2">The sequence shown here is derived from an EMBL/GenBank/DDBJ whole genome shotgun (WGS) entry which is preliminary data.</text>
</comment>
<accession>A0ABT9H6N5</accession>
<evidence type="ECO:0000313" key="3">
    <source>
        <dbReference type="Proteomes" id="UP001235664"/>
    </source>
</evidence>
<feature type="transmembrane region" description="Helical" evidence="1">
    <location>
        <begin position="82"/>
        <end position="103"/>
    </location>
</feature>
<dbReference type="EMBL" id="JAVAIL010000001">
    <property type="protein sequence ID" value="MDP4538883.1"/>
    <property type="molecule type" value="Genomic_DNA"/>
</dbReference>
<keyword evidence="3" id="KW-1185">Reference proteome</keyword>
<organism evidence="2 3">
    <name type="scientific">Qipengyuania benthica</name>
    <dbReference type="NCBI Taxonomy" id="3067651"/>
    <lineage>
        <taxon>Bacteria</taxon>
        <taxon>Pseudomonadati</taxon>
        <taxon>Pseudomonadota</taxon>
        <taxon>Alphaproteobacteria</taxon>
        <taxon>Sphingomonadales</taxon>
        <taxon>Erythrobacteraceae</taxon>
        <taxon>Qipengyuania</taxon>
    </lineage>
</organism>
<dbReference type="Proteomes" id="UP001235664">
    <property type="component" value="Unassembled WGS sequence"/>
</dbReference>
<protein>
    <submittedName>
        <fullName evidence="2">Uncharacterized protein</fullName>
    </submittedName>
</protein>
<keyword evidence="1" id="KW-1133">Transmembrane helix</keyword>
<feature type="transmembrane region" description="Helical" evidence="1">
    <location>
        <begin position="12"/>
        <end position="30"/>
    </location>
</feature>
<feature type="transmembrane region" description="Helical" evidence="1">
    <location>
        <begin position="42"/>
        <end position="75"/>
    </location>
</feature>
<keyword evidence="1" id="KW-0472">Membrane</keyword>